<evidence type="ECO:0000256" key="1">
    <source>
        <dbReference type="SAM" id="MobiDB-lite"/>
    </source>
</evidence>
<evidence type="ECO:0000313" key="3">
    <source>
        <dbReference type="Proteomes" id="UP000246715"/>
    </source>
</evidence>
<organismHost>
    <name type="scientific">Paramecium bursaria</name>
    <dbReference type="NCBI Taxonomy" id="74790"/>
</organismHost>
<proteinExistence type="predicted"/>
<dbReference type="EMBL" id="DQ491001">
    <property type="protein sequence ID" value="ABT13802.1"/>
    <property type="molecule type" value="Genomic_DNA"/>
</dbReference>
<reference evidence="2 3" key="1">
    <citation type="journal article" date="2007" name="Virology">
        <title>Sequence and annotation of the 314-kb MT325 and the 321-kb FR483 viruses that infect Chlorella Pbi.</title>
        <authorList>
            <person name="Fitzgerald L.A."/>
            <person name="Graves M.V."/>
            <person name="Li X."/>
            <person name="Feldblyum T."/>
            <person name="Hartigan J."/>
            <person name="Van Etten J.L."/>
        </authorList>
    </citation>
    <scope>NUCLEOTIDE SEQUENCE [LARGE SCALE GENOMIC DNA]</scope>
    <source>
        <strain evidence="2 3">MT325</strain>
    </source>
</reference>
<accession>A7ITX8</accession>
<organism evidence="2 3">
    <name type="scientific">Paramecium bursaria Chlorella virus MT325</name>
    <name type="common">PBCV-MT325</name>
    <dbReference type="NCBI Taxonomy" id="346932"/>
    <lineage>
        <taxon>Viruses</taxon>
        <taxon>Varidnaviria</taxon>
        <taxon>Bamfordvirae</taxon>
        <taxon>Nucleocytoviricota</taxon>
        <taxon>Megaviricetes</taxon>
        <taxon>Algavirales</taxon>
        <taxon>Phycodnaviridae</taxon>
        <taxon>Chlorovirus</taxon>
        <taxon>Chlorovirus conductrix</taxon>
        <taxon>Paramecium bursaria Chlorella virus A1</taxon>
    </lineage>
</organism>
<evidence type="ECO:0000313" key="2">
    <source>
        <dbReference type="EMBL" id="ABT13802.1"/>
    </source>
</evidence>
<gene>
    <name evidence="2" type="primary">m248R</name>
    <name evidence="2" type="ORF">MT325_m248R</name>
</gene>
<name>A7ITX8_PBCVM</name>
<sequence>MRSRTGSVLTKYEVRTPSRFPLFCSNILAARKPSRKSFSLTLTRTSCATRTPSPGRKSPKTLKNTEMNTLPRTLMCTMMTTTFHTCLGKSSEA</sequence>
<feature type="region of interest" description="Disordered" evidence="1">
    <location>
        <begin position="47"/>
        <end position="66"/>
    </location>
</feature>
<protein>
    <submittedName>
        <fullName evidence="2">Uncharacterized protein m248R</fullName>
    </submittedName>
</protein>
<dbReference type="Proteomes" id="UP000246715">
    <property type="component" value="Segment"/>
</dbReference>